<dbReference type="GO" id="GO:0005524">
    <property type="term" value="F:ATP binding"/>
    <property type="evidence" value="ECO:0007669"/>
    <property type="project" value="UniProtKB-KW"/>
</dbReference>
<dbReference type="SUPFAM" id="SSF158472">
    <property type="entry name" value="HAMP domain-like"/>
    <property type="match status" value="1"/>
</dbReference>
<dbReference type="EC" id="2.7.13.3" evidence="3"/>
<dbReference type="InterPro" id="IPR036890">
    <property type="entry name" value="HATPase_C_sf"/>
</dbReference>
<dbReference type="Pfam" id="PF02518">
    <property type="entry name" value="HATPase_c"/>
    <property type="match status" value="1"/>
</dbReference>
<keyword evidence="5" id="KW-0808">Transferase</keyword>
<feature type="domain" description="Response regulatory" evidence="15">
    <location>
        <begin position="701"/>
        <end position="816"/>
    </location>
</feature>
<dbReference type="OrthoDB" id="5555669at2"/>
<dbReference type="InterPro" id="IPR003594">
    <property type="entry name" value="HATPase_dom"/>
</dbReference>
<dbReference type="InterPro" id="IPR011006">
    <property type="entry name" value="CheY-like_superfamily"/>
</dbReference>
<comment type="subcellular location">
    <subcellularLocation>
        <location evidence="2">Membrane</location>
    </subcellularLocation>
</comment>
<evidence type="ECO:0000256" key="10">
    <source>
        <dbReference type="ARBA" id="ARBA00023136"/>
    </source>
</evidence>
<keyword evidence="9" id="KW-0902">Two-component regulatory system</keyword>
<feature type="domain" description="Histidine kinase" evidence="14">
    <location>
        <begin position="454"/>
        <end position="676"/>
    </location>
</feature>
<dbReference type="Pfam" id="PF00672">
    <property type="entry name" value="HAMP"/>
    <property type="match status" value="1"/>
</dbReference>
<evidence type="ECO:0000256" key="11">
    <source>
        <dbReference type="ARBA" id="ARBA00023306"/>
    </source>
</evidence>
<dbReference type="RefSeq" id="WP_124926562.1">
    <property type="nucleotide sequence ID" value="NZ_BMOH01000002.1"/>
</dbReference>
<evidence type="ECO:0000259" key="15">
    <source>
        <dbReference type="PROSITE" id="PS50110"/>
    </source>
</evidence>
<dbReference type="AlphaFoldDB" id="A0A3P1SML3"/>
<feature type="transmembrane region" description="Helical" evidence="13">
    <location>
        <begin position="347"/>
        <end position="367"/>
    </location>
</feature>
<dbReference type="InterPro" id="IPR003660">
    <property type="entry name" value="HAMP_dom"/>
</dbReference>
<dbReference type="Proteomes" id="UP000267535">
    <property type="component" value="Unassembled WGS sequence"/>
</dbReference>
<dbReference type="PROSITE" id="PS50110">
    <property type="entry name" value="RESPONSE_REGULATORY"/>
    <property type="match status" value="1"/>
</dbReference>
<sequence>MRKGLTTNVLIHMAVLIAVAIIPLAFLSYQHVTQTLKENTFDTLLKYTEERGRFESLMLVEAERNTELMKQQFHKNHKQRSEQDYADQFAYQTPVREGGKIGPHLDYQTHRDTGVIISDDFSVSSSLKVSLVDIIDVIETMGAAWKERFLASYFIADKYLVSMENVAVIINEKKTFSYGEMDIVKSGLPENNPSGELRWSAPYHDPIERLAMIGIINPLYVDGQYIGNMCQDILLNDMFDRLTQKQLEGTALAVVHKSGQLIAHSDPQIMAALVEEPGRFKLNESNDVDLKAIYEAVGKVDDEVVIVEPEDSQNIIVVAKMQGPEWYYITLYPKTLLESLAEATTQLFVFGALFLFLIEMILVFFVLRRKVVAPLNRLVVTTDEFVSGATPFIPEVEREDEIGVLGRSFIKMARRINDYSTNLENRVSERTRELVHARELAEAANQAKSEFLSNMSHEIRTPMNAVIGYAELLKMRLSDAKERRYIDTICSSSNNLLNLINDVLDLSKIEAGKMELRCTVNDVRTLLDEITEIFYAVSTEKGVDIRVEVADDVPQALILDRERVRQVLINLVGNAIKFTDVGHILVRVKSVGVPEVSQVNLIFEVEDSGVGISPEQQDRIFGVFEQVIDKNATFVGGTGLGLAISQRLVHMMDGQITVDSELGAGTTFTVKLSGLDIAALSELEQERTALNYDQINFEKATILIADDIDYNREILAEYIKSWGFNIVFAQNGIEVLEQVKARSLDLILLDMKMPKMDGYEVAERLQQNDLFREIPIIAVTASALKEDEEVISKLCDGYLRKPVQRIDLVKMLMDFLPHSLKETSSELGSVIQYSERELREQLLRLPEQWLNNAKSLAVLCQAEELKEILEAIRIEYPAVYVSINENLRDFRFDLILSDLKMAEEVG</sequence>
<feature type="domain" description="HAMP" evidence="16">
    <location>
        <begin position="369"/>
        <end position="421"/>
    </location>
</feature>
<dbReference type="SUPFAM" id="SSF47384">
    <property type="entry name" value="Homodimeric domain of signal transducing histidine kinase"/>
    <property type="match status" value="1"/>
</dbReference>
<dbReference type="EMBL" id="RQXV01000007">
    <property type="protein sequence ID" value="RRC98501.1"/>
    <property type="molecule type" value="Genomic_DNA"/>
</dbReference>
<dbReference type="InterPro" id="IPR005467">
    <property type="entry name" value="His_kinase_dom"/>
</dbReference>
<evidence type="ECO:0000256" key="13">
    <source>
        <dbReference type="SAM" id="Phobius"/>
    </source>
</evidence>
<dbReference type="Pfam" id="PF00072">
    <property type="entry name" value="Response_reg"/>
    <property type="match status" value="1"/>
</dbReference>
<evidence type="ECO:0000256" key="12">
    <source>
        <dbReference type="PROSITE-ProRule" id="PRU00169"/>
    </source>
</evidence>
<evidence type="ECO:0000256" key="2">
    <source>
        <dbReference type="ARBA" id="ARBA00004370"/>
    </source>
</evidence>
<evidence type="ECO:0000256" key="8">
    <source>
        <dbReference type="ARBA" id="ARBA00022840"/>
    </source>
</evidence>
<evidence type="ECO:0000256" key="7">
    <source>
        <dbReference type="ARBA" id="ARBA00022777"/>
    </source>
</evidence>
<evidence type="ECO:0000259" key="14">
    <source>
        <dbReference type="PROSITE" id="PS50109"/>
    </source>
</evidence>
<dbReference type="InterPro" id="IPR004358">
    <property type="entry name" value="Sig_transdc_His_kin-like_C"/>
</dbReference>
<keyword evidence="13" id="KW-0812">Transmembrane</keyword>
<dbReference type="PROSITE" id="PS50885">
    <property type="entry name" value="HAMP"/>
    <property type="match status" value="1"/>
</dbReference>
<keyword evidence="7" id="KW-0418">Kinase</keyword>
<comment type="catalytic activity">
    <reaction evidence="1">
        <text>ATP + protein L-histidine = ADP + protein N-phospho-L-histidine.</text>
        <dbReference type="EC" id="2.7.13.3"/>
    </reaction>
</comment>
<dbReference type="FunFam" id="3.30.565.10:FF:000010">
    <property type="entry name" value="Sensor histidine kinase RcsC"/>
    <property type="match status" value="1"/>
</dbReference>
<keyword evidence="8" id="KW-0067">ATP-binding</keyword>
<dbReference type="SUPFAM" id="SSF55874">
    <property type="entry name" value="ATPase domain of HSP90 chaperone/DNA topoisomerase II/histidine kinase"/>
    <property type="match status" value="1"/>
</dbReference>
<protein>
    <recommendedName>
        <fullName evidence="3">histidine kinase</fullName>
        <ecNumber evidence="3">2.7.13.3</ecNumber>
    </recommendedName>
</protein>
<evidence type="ECO:0000313" key="17">
    <source>
        <dbReference type="EMBL" id="RRC98501.1"/>
    </source>
</evidence>
<keyword evidence="10 13" id="KW-0472">Membrane</keyword>
<keyword evidence="6" id="KW-0547">Nucleotide-binding</keyword>
<dbReference type="PROSITE" id="PS50109">
    <property type="entry name" value="HIS_KIN"/>
    <property type="match status" value="1"/>
</dbReference>
<keyword evidence="13" id="KW-1133">Transmembrane helix</keyword>
<keyword evidence="18" id="KW-1185">Reference proteome</keyword>
<dbReference type="Pfam" id="PF00512">
    <property type="entry name" value="HisKA"/>
    <property type="match status" value="1"/>
</dbReference>
<keyword evidence="11" id="KW-0131">Cell cycle</keyword>
<dbReference type="SUPFAM" id="SSF52172">
    <property type="entry name" value="CheY-like"/>
    <property type="match status" value="1"/>
</dbReference>
<evidence type="ECO:0000313" key="18">
    <source>
        <dbReference type="Proteomes" id="UP000267535"/>
    </source>
</evidence>
<organism evidence="17 18">
    <name type="scientific">Amphritea balenae</name>
    <dbReference type="NCBI Taxonomy" id="452629"/>
    <lineage>
        <taxon>Bacteria</taxon>
        <taxon>Pseudomonadati</taxon>
        <taxon>Pseudomonadota</taxon>
        <taxon>Gammaproteobacteria</taxon>
        <taxon>Oceanospirillales</taxon>
        <taxon>Oceanospirillaceae</taxon>
        <taxon>Amphritea</taxon>
    </lineage>
</organism>
<dbReference type="Gene3D" id="3.30.450.20">
    <property type="entry name" value="PAS domain"/>
    <property type="match status" value="2"/>
</dbReference>
<evidence type="ECO:0000259" key="16">
    <source>
        <dbReference type="PROSITE" id="PS50885"/>
    </source>
</evidence>
<proteinExistence type="predicted"/>
<dbReference type="PANTHER" id="PTHR43047">
    <property type="entry name" value="TWO-COMPONENT HISTIDINE PROTEIN KINASE"/>
    <property type="match status" value="1"/>
</dbReference>
<dbReference type="SMART" id="SM00388">
    <property type="entry name" value="HisKA"/>
    <property type="match status" value="1"/>
</dbReference>
<dbReference type="Gene3D" id="1.10.287.130">
    <property type="match status" value="1"/>
</dbReference>
<feature type="transmembrane region" description="Helical" evidence="13">
    <location>
        <begin position="9"/>
        <end position="29"/>
    </location>
</feature>
<dbReference type="Gene3D" id="3.40.50.2300">
    <property type="match status" value="1"/>
</dbReference>
<feature type="modified residue" description="4-aspartylphosphate" evidence="12">
    <location>
        <position position="750"/>
    </location>
</feature>
<dbReference type="GO" id="GO:0005886">
    <property type="term" value="C:plasma membrane"/>
    <property type="evidence" value="ECO:0007669"/>
    <property type="project" value="TreeGrafter"/>
</dbReference>
<dbReference type="SMART" id="SM00448">
    <property type="entry name" value="REC"/>
    <property type="match status" value="1"/>
</dbReference>
<evidence type="ECO:0000256" key="5">
    <source>
        <dbReference type="ARBA" id="ARBA00022679"/>
    </source>
</evidence>
<dbReference type="GO" id="GO:0009927">
    <property type="term" value="F:histidine phosphotransfer kinase activity"/>
    <property type="evidence" value="ECO:0007669"/>
    <property type="project" value="TreeGrafter"/>
</dbReference>
<evidence type="ECO:0000256" key="6">
    <source>
        <dbReference type="ARBA" id="ARBA00022741"/>
    </source>
</evidence>
<dbReference type="CDD" id="cd06225">
    <property type="entry name" value="HAMP"/>
    <property type="match status" value="1"/>
</dbReference>
<accession>A0A3P1SML3</accession>
<dbReference type="Gene3D" id="3.30.565.10">
    <property type="entry name" value="Histidine kinase-like ATPase, C-terminal domain"/>
    <property type="match status" value="1"/>
</dbReference>
<evidence type="ECO:0000256" key="4">
    <source>
        <dbReference type="ARBA" id="ARBA00022553"/>
    </source>
</evidence>
<comment type="caution">
    <text evidence="17">The sequence shown here is derived from an EMBL/GenBank/DDBJ whole genome shotgun (WGS) entry which is preliminary data.</text>
</comment>
<dbReference type="SMART" id="SM00387">
    <property type="entry name" value="HATPase_c"/>
    <property type="match status" value="1"/>
</dbReference>
<evidence type="ECO:0000256" key="9">
    <source>
        <dbReference type="ARBA" id="ARBA00023012"/>
    </source>
</evidence>
<dbReference type="PRINTS" id="PR00344">
    <property type="entry name" value="BCTRLSENSOR"/>
</dbReference>
<dbReference type="InterPro" id="IPR036097">
    <property type="entry name" value="HisK_dim/P_sf"/>
</dbReference>
<evidence type="ECO:0000256" key="1">
    <source>
        <dbReference type="ARBA" id="ARBA00000085"/>
    </source>
</evidence>
<gene>
    <name evidence="17" type="ORF">EHS89_12845</name>
</gene>
<dbReference type="FunFam" id="1.10.287.130:FF:000038">
    <property type="entry name" value="Sensory transduction histidine kinase"/>
    <property type="match status" value="1"/>
</dbReference>
<dbReference type="Gene3D" id="6.10.340.10">
    <property type="match status" value="1"/>
</dbReference>
<dbReference type="PANTHER" id="PTHR43047:SF72">
    <property type="entry name" value="OSMOSENSING HISTIDINE PROTEIN KINASE SLN1"/>
    <property type="match status" value="1"/>
</dbReference>
<dbReference type="CDD" id="cd16922">
    <property type="entry name" value="HATPase_EvgS-ArcB-TorS-like"/>
    <property type="match status" value="1"/>
</dbReference>
<name>A0A3P1SML3_9GAMM</name>
<dbReference type="CDD" id="cd17546">
    <property type="entry name" value="REC_hyHK_CKI1_RcsC-like"/>
    <property type="match status" value="1"/>
</dbReference>
<dbReference type="CDD" id="cd00082">
    <property type="entry name" value="HisKA"/>
    <property type="match status" value="1"/>
</dbReference>
<dbReference type="GO" id="GO:0000155">
    <property type="term" value="F:phosphorelay sensor kinase activity"/>
    <property type="evidence" value="ECO:0007669"/>
    <property type="project" value="InterPro"/>
</dbReference>
<dbReference type="SMART" id="SM00304">
    <property type="entry name" value="HAMP"/>
    <property type="match status" value="1"/>
</dbReference>
<dbReference type="InterPro" id="IPR001789">
    <property type="entry name" value="Sig_transdc_resp-reg_receiver"/>
</dbReference>
<reference evidence="17 18" key="1">
    <citation type="submission" date="2018-11" db="EMBL/GenBank/DDBJ databases">
        <title>The draft genome sequence of Amphritea balenae JAMM 1525T.</title>
        <authorList>
            <person name="Fang Z."/>
            <person name="Zhang Y."/>
            <person name="Han X."/>
        </authorList>
    </citation>
    <scope>NUCLEOTIDE SEQUENCE [LARGE SCALE GENOMIC DNA]</scope>
    <source>
        <strain evidence="17 18">JAMM 1525</strain>
    </source>
</reference>
<evidence type="ECO:0000256" key="3">
    <source>
        <dbReference type="ARBA" id="ARBA00012438"/>
    </source>
</evidence>
<keyword evidence="4 12" id="KW-0597">Phosphoprotein</keyword>
<dbReference type="InterPro" id="IPR003661">
    <property type="entry name" value="HisK_dim/P_dom"/>
</dbReference>